<feature type="non-terminal residue" evidence="1">
    <location>
        <position position="1"/>
    </location>
</feature>
<name>U9U0Q6_RHIID</name>
<protein>
    <submittedName>
        <fullName evidence="1">Uncharacterized protein</fullName>
    </submittedName>
</protein>
<dbReference type="AlphaFoldDB" id="U9U0Q6"/>
<evidence type="ECO:0000313" key="1">
    <source>
        <dbReference type="EMBL" id="ESA13940.1"/>
    </source>
</evidence>
<proteinExistence type="predicted"/>
<gene>
    <name evidence="1" type="ORF">GLOINDRAFT_25497</name>
</gene>
<sequence length="56" mass="6259">IGNQPYPKYSSLSSTRLYEGAQLDSAIQHSLTLLERLLPQVHFSMIFFTVSGEISS</sequence>
<organism evidence="1">
    <name type="scientific">Rhizophagus irregularis (strain DAOM 181602 / DAOM 197198 / MUCL 43194)</name>
    <name type="common">Arbuscular mycorrhizal fungus</name>
    <name type="synonym">Glomus intraradices</name>
    <dbReference type="NCBI Taxonomy" id="747089"/>
    <lineage>
        <taxon>Eukaryota</taxon>
        <taxon>Fungi</taxon>
        <taxon>Fungi incertae sedis</taxon>
        <taxon>Mucoromycota</taxon>
        <taxon>Glomeromycotina</taxon>
        <taxon>Glomeromycetes</taxon>
        <taxon>Glomerales</taxon>
        <taxon>Glomeraceae</taxon>
        <taxon>Rhizophagus</taxon>
    </lineage>
</organism>
<accession>U9U0Q6</accession>
<dbReference type="EMBL" id="KI283423">
    <property type="protein sequence ID" value="ESA13940.1"/>
    <property type="molecule type" value="Genomic_DNA"/>
</dbReference>
<dbReference type="HOGENOM" id="CLU_3020075_0_0_1"/>
<reference evidence="1" key="1">
    <citation type="submission" date="2013-07" db="EMBL/GenBank/DDBJ databases">
        <title>The genome of an arbuscular mycorrhizal fungus provides insights into the evolution of the oldest plant symbiosis.</title>
        <authorList>
            <consortium name="DOE Joint Genome Institute"/>
            <person name="Tisserant E."/>
            <person name="Malbreil M."/>
            <person name="Kuo A."/>
            <person name="Kohler A."/>
            <person name="Symeonidi A."/>
            <person name="Balestrini R."/>
            <person name="Charron P."/>
            <person name="Duensing N."/>
            <person name="Frei-dit-Frey N."/>
            <person name="Gianinazzi-Pearson V."/>
            <person name="Gilbert B."/>
            <person name="Handa Y."/>
            <person name="Hijri M."/>
            <person name="Kaul R."/>
            <person name="Kawaguchi M."/>
            <person name="Krajinski F."/>
            <person name="Lammers P."/>
            <person name="Lapierre D."/>
            <person name="Masclaux F.G."/>
            <person name="Murat C."/>
            <person name="Morin E."/>
            <person name="Ndikumana S."/>
            <person name="Pagni M."/>
            <person name="Petitpierre D."/>
            <person name="Requena N."/>
            <person name="Rosikiewicz P."/>
            <person name="Riley R."/>
            <person name="Saito K."/>
            <person name="San Clemente H."/>
            <person name="Shapiro H."/>
            <person name="van Tuinen D."/>
            <person name="Becard G."/>
            <person name="Bonfante P."/>
            <person name="Paszkowski U."/>
            <person name="Shachar-Hill Y."/>
            <person name="Young J.P."/>
            <person name="Sanders I.R."/>
            <person name="Henrissat B."/>
            <person name="Rensing S.A."/>
            <person name="Grigoriev I.V."/>
            <person name="Corradi N."/>
            <person name="Roux C."/>
            <person name="Martin F."/>
        </authorList>
    </citation>
    <scope>NUCLEOTIDE SEQUENCE</scope>
    <source>
        <strain evidence="1">DAOM 197198</strain>
    </source>
</reference>